<protein>
    <submittedName>
        <fullName evidence="2">Transposase</fullName>
    </submittedName>
</protein>
<dbReference type="EMBL" id="LQPI01000045">
    <property type="protein sequence ID" value="ORW20284.1"/>
    <property type="molecule type" value="Genomic_DNA"/>
</dbReference>
<dbReference type="Pfam" id="PF13683">
    <property type="entry name" value="rve_3"/>
    <property type="match status" value="1"/>
</dbReference>
<dbReference type="InterPro" id="IPR001584">
    <property type="entry name" value="Integrase_cat-core"/>
</dbReference>
<dbReference type="STRING" id="1782.AWC18_01195"/>
<feature type="domain" description="Integrase catalytic" evidence="1">
    <location>
        <begin position="159"/>
        <end position="343"/>
    </location>
</feature>
<dbReference type="InterPro" id="IPR055247">
    <property type="entry name" value="InsJ-like_HTH"/>
</dbReference>
<dbReference type="PANTHER" id="PTHR35004">
    <property type="entry name" value="TRANSPOSASE RV3428C-RELATED"/>
    <property type="match status" value="1"/>
</dbReference>
<dbReference type="SUPFAM" id="SSF53098">
    <property type="entry name" value="Ribonuclease H-like"/>
    <property type="match status" value="1"/>
</dbReference>
<dbReference type="PROSITE" id="PS50994">
    <property type="entry name" value="INTEGRASE"/>
    <property type="match status" value="1"/>
</dbReference>
<accession>A0A1X1ZAA0</accession>
<evidence type="ECO:0000259" key="1">
    <source>
        <dbReference type="PROSITE" id="PS50994"/>
    </source>
</evidence>
<dbReference type="InterPro" id="IPR036397">
    <property type="entry name" value="RNaseH_sf"/>
</dbReference>
<dbReference type="GO" id="GO:0015074">
    <property type="term" value="P:DNA integration"/>
    <property type="evidence" value="ECO:0007669"/>
    <property type="project" value="InterPro"/>
</dbReference>
<gene>
    <name evidence="2" type="ORF">AWC18_01195</name>
</gene>
<comment type="caution">
    <text evidence="2">The sequence shown here is derived from an EMBL/GenBank/DDBJ whole genome shotgun (WGS) entry which is preliminary data.</text>
</comment>
<dbReference type="NCBIfam" id="NF033577">
    <property type="entry name" value="transpos_IS481"/>
    <property type="match status" value="1"/>
</dbReference>
<dbReference type="GO" id="GO:0003676">
    <property type="term" value="F:nucleic acid binding"/>
    <property type="evidence" value="ECO:0007669"/>
    <property type="project" value="InterPro"/>
</dbReference>
<evidence type="ECO:0000313" key="2">
    <source>
        <dbReference type="EMBL" id="ORW20284.1"/>
    </source>
</evidence>
<feature type="non-terminal residue" evidence="2">
    <location>
        <position position="347"/>
    </location>
</feature>
<evidence type="ECO:0000313" key="3">
    <source>
        <dbReference type="Proteomes" id="UP000193108"/>
    </source>
</evidence>
<keyword evidence="3" id="KW-1185">Reference proteome</keyword>
<dbReference type="InterPro" id="IPR009057">
    <property type="entry name" value="Homeodomain-like_sf"/>
</dbReference>
<dbReference type="PANTHER" id="PTHR35004:SF7">
    <property type="entry name" value="INTEGRASE PROTEIN"/>
    <property type="match status" value="1"/>
</dbReference>
<reference evidence="2 3" key="1">
    <citation type="submission" date="2016-01" db="EMBL/GenBank/DDBJ databases">
        <title>The new phylogeny of the genus Mycobacterium.</title>
        <authorList>
            <person name="Tarcisio F."/>
            <person name="Conor M."/>
            <person name="Antonella G."/>
            <person name="Elisabetta G."/>
            <person name="Giulia F.S."/>
            <person name="Sara T."/>
            <person name="Anna F."/>
            <person name="Clotilde B."/>
            <person name="Roberto B."/>
            <person name="Veronica D.S."/>
            <person name="Fabio R."/>
            <person name="Monica P."/>
            <person name="Olivier J."/>
            <person name="Enrico T."/>
            <person name="Nicola S."/>
        </authorList>
    </citation>
    <scope>NUCLEOTIDE SEQUENCE [LARGE SCALE GENOMIC DNA]</scope>
    <source>
        <strain evidence="2 3">DSM 44164</strain>
    </source>
</reference>
<dbReference type="SUPFAM" id="SSF46689">
    <property type="entry name" value="Homeodomain-like"/>
    <property type="match status" value="1"/>
</dbReference>
<dbReference type="AlphaFoldDB" id="A0A1X1ZAA0"/>
<dbReference type="Pfam" id="PF13518">
    <property type="entry name" value="HTH_28"/>
    <property type="match status" value="1"/>
</dbReference>
<dbReference type="InterPro" id="IPR012337">
    <property type="entry name" value="RNaseH-like_sf"/>
</dbReference>
<sequence>MELSRNRFINQEAFVSHANAALTPRARLRLAELIVNDGYSYAAAAKLFMVSPRTAAKWAARYRTEGPAGMTDRSSRPHHSPARTSASLIRQIVHLRWRKRLGPVQIAGQLEIPASTVHAVLVRCRINRLTHIDRITGEPIRRYEHDHPGSMIHVDVTKFGNIPDGGGWRYVGKQRGDRNRSATVARTGAARSRHRGPLLGTAFVHTVIDDHSRVAYAEICSDETAATAIGVLQRATSWFAQRGVVVTQVLSDNGSAYRSHAWTHACADLGITVKKTRPYRPQTNGKIERFHRTLADGWAYARLYESTEQRNAALPRWLHFYNHHRAHSAIGGKPPITRLTNLPGHHS</sequence>
<proteinExistence type="predicted"/>
<dbReference type="Proteomes" id="UP000193108">
    <property type="component" value="Unassembled WGS sequence"/>
</dbReference>
<name>A0A1X1ZAA0_MYCNO</name>
<dbReference type="Gene3D" id="3.30.420.10">
    <property type="entry name" value="Ribonuclease H-like superfamily/Ribonuclease H"/>
    <property type="match status" value="1"/>
</dbReference>
<organism evidence="2 3">
    <name type="scientific">Mycolicibacter nonchromogenicus</name>
    <name type="common">Mycobacterium nonchromogenicum</name>
    <dbReference type="NCBI Taxonomy" id="1782"/>
    <lineage>
        <taxon>Bacteria</taxon>
        <taxon>Bacillati</taxon>
        <taxon>Actinomycetota</taxon>
        <taxon>Actinomycetes</taxon>
        <taxon>Mycobacteriales</taxon>
        <taxon>Mycobacteriaceae</taxon>
        <taxon>Mycolicibacter</taxon>
    </lineage>
</organism>
<dbReference type="InterPro" id="IPR047656">
    <property type="entry name" value="IS481-like_transpos"/>
</dbReference>